<feature type="compositionally biased region" description="Low complexity" evidence="2">
    <location>
        <begin position="259"/>
        <end position="275"/>
    </location>
</feature>
<feature type="compositionally biased region" description="Polar residues" evidence="2">
    <location>
        <begin position="119"/>
        <end position="138"/>
    </location>
</feature>
<keyword evidence="4" id="KW-1185">Reference proteome</keyword>
<feature type="coiled-coil region" evidence="1">
    <location>
        <begin position="31"/>
        <end position="65"/>
    </location>
</feature>
<dbReference type="EMBL" id="ASPP01021326">
    <property type="protein sequence ID" value="ETO12520.1"/>
    <property type="molecule type" value="Genomic_DNA"/>
</dbReference>
<name>X6MHH9_RETFI</name>
<feature type="region of interest" description="Disordered" evidence="2">
    <location>
        <begin position="1"/>
        <end position="30"/>
    </location>
</feature>
<feature type="compositionally biased region" description="Basic residues" evidence="2">
    <location>
        <begin position="201"/>
        <end position="223"/>
    </location>
</feature>
<gene>
    <name evidence="3" type="ORF">RFI_24855</name>
</gene>
<proteinExistence type="predicted"/>
<keyword evidence="1" id="KW-0175">Coiled coil</keyword>
<feature type="compositionally biased region" description="Basic and acidic residues" evidence="2">
    <location>
        <begin position="102"/>
        <end position="118"/>
    </location>
</feature>
<comment type="caution">
    <text evidence="3">The sequence shown here is derived from an EMBL/GenBank/DDBJ whole genome shotgun (WGS) entry which is preliminary data.</text>
</comment>
<dbReference type="AlphaFoldDB" id="X6MHH9"/>
<feature type="compositionally biased region" description="Basic and acidic residues" evidence="2">
    <location>
        <begin position="14"/>
        <end position="25"/>
    </location>
</feature>
<feature type="region of interest" description="Disordered" evidence="2">
    <location>
        <begin position="82"/>
        <end position="236"/>
    </location>
</feature>
<sequence>MYMCGKKKKKKTQQKFEKDLSKGEGELNPDLKMLNQGMRNLTEKNKSILEQVEELNLRMTILSQRNNDSMIFLKKIQQLVDENKSAKTSEEKSVAIDNNPMDEEKRKSNDDVQKDHTRSVVSDQRNSNEQIIAHSSSRVSDDSMPTPHLTQRDRGITVDVGTPLVQRESSVVLGSDDDEREADAQNGGNHSGDGNNEHNHSKNGHANKNKKKDKQKQKQKQKQSQKQQMQDHYNNSKEEVKHAEVDFIDMTTPLSNRHSSTISSSSPSSSSLPPSSIVPKNASSSKKMSFSRAVDKLRPHHDMWKRLKKKIFSHQNKKTTKSKSAKVSAVENTFTDN</sequence>
<feature type="compositionally biased region" description="Basic residues" evidence="2">
    <location>
        <begin position="1"/>
        <end position="13"/>
    </location>
</feature>
<feature type="compositionally biased region" description="Basic residues" evidence="2">
    <location>
        <begin position="306"/>
        <end position="324"/>
    </location>
</feature>
<feature type="compositionally biased region" description="Basic and acidic residues" evidence="2">
    <location>
        <begin position="293"/>
        <end position="305"/>
    </location>
</feature>
<evidence type="ECO:0000256" key="2">
    <source>
        <dbReference type="SAM" id="MobiDB-lite"/>
    </source>
</evidence>
<dbReference type="Proteomes" id="UP000023152">
    <property type="component" value="Unassembled WGS sequence"/>
</dbReference>
<reference evidence="3 4" key="1">
    <citation type="journal article" date="2013" name="Curr. Biol.">
        <title>The Genome of the Foraminiferan Reticulomyxa filosa.</title>
        <authorList>
            <person name="Glockner G."/>
            <person name="Hulsmann N."/>
            <person name="Schleicher M."/>
            <person name="Noegel A.A."/>
            <person name="Eichinger L."/>
            <person name="Gallinger C."/>
            <person name="Pawlowski J."/>
            <person name="Sierra R."/>
            <person name="Euteneuer U."/>
            <person name="Pillet L."/>
            <person name="Moustafa A."/>
            <person name="Platzer M."/>
            <person name="Groth M."/>
            <person name="Szafranski K."/>
            <person name="Schliwa M."/>
        </authorList>
    </citation>
    <scope>NUCLEOTIDE SEQUENCE [LARGE SCALE GENOMIC DNA]</scope>
</reference>
<feature type="non-terminal residue" evidence="3">
    <location>
        <position position="337"/>
    </location>
</feature>
<evidence type="ECO:0000313" key="4">
    <source>
        <dbReference type="Proteomes" id="UP000023152"/>
    </source>
</evidence>
<feature type="compositionally biased region" description="Basic and acidic residues" evidence="2">
    <location>
        <begin position="82"/>
        <end position="94"/>
    </location>
</feature>
<organism evidence="3 4">
    <name type="scientific">Reticulomyxa filosa</name>
    <dbReference type="NCBI Taxonomy" id="46433"/>
    <lineage>
        <taxon>Eukaryota</taxon>
        <taxon>Sar</taxon>
        <taxon>Rhizaria</taxon>
        <taxon>Retaria</taxon>
        <taxon>Foraminifera</taxon>
        <taxon>Monothalamids</taxon>
        <taxon>Reticulomyxidae</taxon>
        <taxon>Reticulomyxa</taxon>
    </lineage>
</organism>
<accession>X6MHH9</accession>
<feature type="region of interest" description="Disordered" evidence="2">
    <location>
        <begin position="254"/>
        <end position="337"/>
    </location>
</feature>
<evidence type="ECO:0000256" key="1">
    <source>
        <dbReference type="SAM" id="Coils"/>
    </source>
</evidence>
<evidence type="ECO:0000313" key="3">
    <source>
        <dbReference type="EMBL" id="ETO12520.1"/>
    </source>
</evidence>
<protein>
    <submittedName>
        <fullName evidence="3">Uncharacterized protein</fullName>
    </submittedName>
</protein>